<reference evidence="1" key="1">
    <citation type="journal article" date="2014" name="Front. Microbiol.">
        <title>High frequency of phylogenetically diverse reductive dehalogenase-homologous genes in deep subseafloor sedimentary metagenomes.</title>
        <authorList>
            <person name="Kawai M."/>
            <person name="Futagami T."/>
            <person name="Toyoda A."/>
            <person name="Takaki Y."/>
            <person name="Nishi S."/>
            <person name="Hori S."/>
            <person name="Arai W."/>
            <person name="Tsubouchi T."/>
            <person name="Morono Y."/>
            <person name="Uchiyama I."/>
            <person name="Ito T."/>
            <person name="Fujiyama A."/>
            <person name="Inagaki F."/>
            <person name="Takami H."/>
        </authorList>
    </citation>
    <scope>NUCLEOTIDE SEQUENCE</scope>
    <source>
        <strain evidence="1">Expedition CK06-06</strain>
    </source>
</reference>
<gene>
    <name evidence="1" type="ORF">S01H1_16899</name>
</gene>
<dbReference type="EMBL" id="BARS01008924">
    <property type="protein sequence ID" value="GAF68021.1"/>
    <property type="molecule type" value="Genomic_DNA"/>
</dbReference>
<accession>X0RYH3</accession>
<proteinExistence type="predicted"/>
<comment type="caution">
    <text evidence="1">The sequence shown here is derived from an EMBL/GenBank/DDBJ whole genome shotgun (WGS) entry which is preliminary data.</text>
</comment>
<dbReference type="AlphaFoldDB" id="X0RYH3"/>
<name>X0RYH3_9ZZZZ</name>
<protein>
    <submittedName>
        <fullName evidence="1">Uncharacterized protein</fullName>
    </submittedName>
</protein>
<evidence type="ECO:0000313" key="1">
    <source>
        <dbReference type="EMBL" id="GAF68021.1"/>
    </source>
</evidence>
<sequence>MYSDQGSPAWAFIWEETPLAKLSTLAWTFLRVVRVLVITLSCLSDVVRVASSHQG</sequence>
<organism evidence="1">
    <name type="scientific">marine sediment metagenome</name>
    <dbReference type="NCBI Taxonomy" id="412755"/>
    <lineage>
        <taxon>unclassified sequences</taxon>
        <taxon>metagenomes</taxon>
        <taxon>ecological metagenomes</taxon>
    </lineage>
</organism>